<dbReference type="AlphaFoldDB" id="A0A2V2LFD9"/>
<feature type="transmembrane region" description="Helical" evidence="5">
    <location>
        <begin position="109"/>
        <end position="131"/>
    </location>
</feature>
<feature type="transmembrane region" description="Helical" evidence="5">
    <location>
        <begin position="44"/>
        <end position="68"/>
    </location>
</feature>
<keyword evidence="2 5" id="KW-0812">Transmembrane</keyword>
<dbReference type="InterPro" id="IPR004481">
    <property type="entry name" value="K/Na/Ca-exchanger"/>
</dbReference>
<reference evidence="7 8" key="1">
    <citation type="submission" date="2018-05" db="EMBL/GenBank/DDBJ databases">
        <title>Rhodobacteraceae gen. nov., sp. nov. isolated from sea water.</title>
        <authorList>
            <person name="Ren Y."/>
        </authorList>
    </citation>
    <scope>NUCLEOTIDE SEQUENCE [LARGE SCALE GENOMIC DNA]</scope>
    <source>
        <strain evidence="7 8">TG-679</strain>
    </source>
</reference>
<dbReference type="GO" id="GO:0008273">
    <property type="term" value="F:calcium, potassium:sodium antiporter activity"/>
    <property type="evidence" value="ECO:0007669"/>
    <property type="project" value="TreeGrafter"/>
</dbReference>
<dbReference type="PANTHER" id="PTHR10846">
    <property type="entry name" value="SODIUM/POTASSIUM/CALCIUM EXCHANGER"/>
    <property type="match status" value="1"/>
</dbReference>
<evidence type="ECO:0000256" key="1">
    <source>
        <dbReference type="ARBA" id="ARBA00004141"/>
    </source>
</evidence>
<organism evidence="7 8">
    <name type="scientific">Meridianimarinicoccus roseus</name>
    <dbReference type="NCBI Taxonomy" id="2072018"/>
    <lineage>
        <taxon>Bacteria</taxon>
        <taxon>Pseudomonadati</taxon>
        <taxon>Pseudomonadota</taxon>
        <taxon>Alphaproteobacteria</taxon>
        <taxon>Rhodobacterales</taxon>
        <taxon>Paracoccaceae</taxon>
        <taxon>Meridianimarinicoccus</taxon>
    </lineage>
</organism>
<name>A0A2V2LFD9_9RHOB</name>
<dbReference type="InterPro" id="IPR044880">
    <property type="entry name" value="NCX_ion-bd_dom_sf"/>
</dbReference>
<dbReference type="Pfam" id="PF01699">
    <property type="entry name" value="Na_Ca_ex"/>
    <property type="match status" value="2"/>
</dbReference>
<dbReference type="OrthoDB" id="153124at2"/>
<feature type="transmembrane region" description="Helical" evidence="5">
    <location>
        <begin position="294"/>
        <end position="312"/>
    </location>
</feature>
<evidence type="ECO:0000313" key="8">
    <source>
        <dbReference type="Proteomes" id="UP000245680"/>
    </source>
</evidence>
<evidence type="ECO:0000259" key="6">
    <source>
        <dbReference type="Pfam" id="PF01699"/>
    </source>
</evidence>
<dbReference type="GO" id="GO:0006874">
    <property type="term" value="P:intracellular calcium ion homeostasis"/>
    <property type="evidence" value="ECO:0007669"/>
    <property type="project" value="TreeGrafter"/>
</dbReference>
<dbReference type="GO" id="GO:0005886">
    <property type="term" value="C:plasma membrane"/>
    <property type="evidence" value="ECO:0007669"/>
    <property type="project" value="TreeGrafter"/>
</dbReference>
<gene>
    <name evidence="7" type="ORF">DKT77_18435</name>
</gene>
<feature type="transmembrane region" description="Helical" evidence="5">
    <location>
        <begin position="223"/>
        <end position="249"/>
    </location>
</feature>
<keyword evidence="3 5" id="KW-1133">Transmembrane helix</keyword>
<keyword evidence="4 5" id="KW-0472">Membrane</keyword>
<evidence type="ECO:0000256" key="2">
    <source>
        <dbReference type="ARBA" id="ARBA00022692"/>
    </source>
</evidence>
<feature type="transmembrane region" description="Helical" evidence="5">
    <location>
        <begin position="12"/>
        <end position="32"/>
    </location>
</feature>
<proteinExistence type="predicted"/>
<evidence type="ECO:0000256" key="4">
    <source>
        <dbReference type="ARBA" id="ARBA00023136"/>
    </source>
</evidence>
<feature type="transmembrane region" description="Helical" evidence="5">
    <location>
        <begin position="192"/>
        <end position="211"/>
    </location>
</feature>
<dbReference type="Gene3D" id="1.20.1420.30">
    <property type="entry name" value="NCX, central ion-binding region"/>
    <property type="match status" value="1"/>
</dbReference>
<feature type="transmembrane region" description="Helical" evidence="5">
    <location>
        <begin position="137"/>
        <end position="157"/>
    </location>
</feature>
<evidence type="ECO:0000256" key="5">
    <source>
        <dbReference type="SAM" id="Phobius"/>
    </source>
</evidence>
<dbReference type="EMBL" id="QGKU01000060">
    <property type="protein sequence ID" value="PWR01139.1"/>
    <property type="molecule type" value="Genomic_DNA"/>
</dbReference>
<accession>A0A2V2LFD9</accession>
<feature type="transmembrane region" description="Helical" evidence="5">
    <location>
        <begin position="256"/>
        <end position="274"/>
    </location>
</feature>
<dbReference type="Proteomes" id="UP000245680">
    <property type="component" value="Unassembled WGS sequence"/>
</dbReference>
<dbReference type="RefSeq" id="WP_109813124.1">
    <property type="nucleotide sequence ID" value="NZ_QGKU01000060.1"/>
</dbReference>
<dbReference type="PANTHER" id="PTHR10846:SF8">
    <property type="entry name" value="INNER MEMBRANE PROTEIN YRBG"/>
    <property type="match status" value="1"/>
</dbReference>
<evidence type="ECO:0000313" key="7">
    <source>
        <dbReference type="EMBL" id="PWR01139.1"/>
    </source>
</evidence>
<feature type="transmembrane region" description="Helical" evidence="5">
    <location>
        <begin position="74"/>
        <end position="97"/>
    </location>
</feature>
<sequence length="346" mass="35263">MIETLSTPALLGLFVLCACAVVAGGTAMTGLADRLADRTGLGEALVGGVLLGAATSLSGTVVSLTAALDGRASLAFSNGIGGIAAQTAFLALADLIYRKANLEHAAADLANVFQGTVLMLLLTLPLLALTAPPVTVAGMHPVSVVIVLVYIVGLRASHEVRQAPMWMPVRTDATRPDTAEDAAPDGRSTPALVSRFGALMLVMGLAGWGIAKTTGVAIDRFGLSASVAGALVTAVITSLPELVTTLVAIRQGALQLAIGGIIGGNTFDTLFLTLSDAGYRDGSIYHAVGQQDVFWLVIGLLLTVILVIGQLFRQRHGPAGIGLESLAVLAVYVGAVVLQATLPDPG</sequence>
<evidence type="ECO:0000256" key="3">
    <source>
        <dbReference type="ARBA" id="ARBA00022989"/>
    </source>
</evidence>
<feature type="domain" description="Sodium/calcium exchanger membrane region" evidence="6">
    <location>
        <begin position="197"/>
        <end position="339"/>
    </location>
</feature>
<comment type="caution">
    <text evidence="7">The sequence shown here is derived from an EMBL/GenBank/DDBJ whole genome shotgun (WGS) entry which is preliminary data.</text>
</comment>
<feature type="domain" description="Sodium/calcium exchanger membrane region" evidence="6">
    <location>
        <begin position="11"/>
        <end position="152"/>
    </location>
</feature>
<dbReference type="GO" id="GO:0005262">
    <property type="term" value="F:calcium channel activity"/>
    <property type="evidence" value="ECO:0007669"/>
    <property type="project" value="TreeGrafter"/>
</dbReference>
<dbReference type="InterPro" id="IPR004837">
    <property type="entry name" value="NaCa_Exmemb"/>
</dbReference>
<keyword evidence="8" id="KW-1185">Reference proteome</keyword>
<protein>
    <submittedName>
        <fullName evidence="7">Cation transporter</fullName>
    </submittedName>
</protein>
<comment type="subcellular location">
    <subcellularLocation>
        <location evidence="1">Membrane</location>
        <topology evidence="1">Multi-pass membrane protein</topology>
    </subcellularLocation>
</comment>
<feature type="transmembrane region" description="Helical" evidence="5">
    <location>
        <begin position="319"/>
        <end position="342"/>
    </location>
</feature>